<dbReference type="Gene3D" id="1.10.45.10">
    <property type="entry name" value="Vanillyl-alcohol Oxidase, Chain A, domain 4"/>
    <property type="match status" value="1"/>
</dbReference>
<evidence type="ECO:0000256" key="1">
    <source>
        <dbReference type="ARBA" id="ARBA00001974"/>
    </source>
</evidence>
<dbReference type="PANTHER" id="PTHR11748">
    <property type="entry name" value="D-LACTATE DEHYDROGENASE"/>
    <property type="match status" value="1"/>
</dbReference>
<dbReference type="Pfam" id="PF02913">
    <property type="entry name" value="FAD-oxidase_C"/>
    <property type="match status" value="1"/>
</dbReference>
<dbReference type="AlphaFoldDB" id="A0A1H5UH16"/>
<dbReference type="SUPFAM" id="SSF56176">
    <property type="entry name" value="FAD-binding/transporter-associated domain-like"/>
    <property type="match status" value="1"/>
</dbReference>
<dbReference type="RefSeq" id="WP_103931865.1">
    <property type="nucleotide sequence ID" value="NZ_FNVA01000001.1"/>
</dbReference>
<comment type="cofactor">
    <cofactor evidence="1">
        <name>FAD</name>
        <dbReference type="ChEBI" id="CHEBI:57692"/>
    </cofactor>
</comment>
<dbReference type="PANTHER" id="PTHR11748:SF103">
    <property type="entry name" value="GLYCOLATE OXIDASE SUBUNIT GLCE"/>
    <property type="match status" value="1"/>
</dbReference>
<dbReference type="InterPro" id="IPR016164">
    <property type="entry name" value="FAD-linked_Oxase-like_C"/>
</dbReference>
<dbReference type="EMBL" id="FNVA01000001">
    <property type="protein sequence ID" value="SEF74309.1"/>
    <property type="molecule type" value="Genomic_DNA"/>
</dbReference>
<name>A0A1H5UH16_9BACT</name>
<feature type="domain" description="FAD-binding PCMH-type" evidence="5">
    <location>
        <begin position="25"/>
        <end position="203"/>
    </location>
</feature>
<dbReference type="PROSITE" id="PS51387">
    <property type="entry name" value="FAD_PCMH"/>
    <property type="match status" value="1"/>
</dbReference>
<dbReference type="Proteomes" id="UP000236728">
    <property type="component" value="Unassembled WGS sequence"/>
</dbReference>
<evidence type="ECO:0000256" key="4">
    <source>
        <dbReference type="ARBA" id="ARBA00023002"/>
    </source>
</evidence>
<organism evidence="6 7">
    <name type="scientific">Bryocella elongata</name>
    <dbReference type="NCBI Taxonomy" id="863522"/>
    <lineage>
        <taxon>Bacteria</taxon>
        <taxon>Pseudomonadati</taxon>
        <taxon>Acidobacteriota</taxon>
        <taxon>Terriglobia</taxon>
        <taxon>Terriglobales</taxon>
        <taxon>Acidobacteriaceae</taxon>
        <taxon>Bryocella</taxon>
    </lineage>
</organism>
<keyword evidence="3" id="KW-0274">FAD</keyword>
<dbReference type="InterPro" id="IPR016169">
    <property type="entry name" value="FAD-bd_PCMH_sub2"/>
</dbReference>
<dbReference type="InterPro" id="IPR036318">
    <property type="entry name" value="FAD-bd_PCMH-like_sf"/>
</dbReference>
<accession>A0A1H5UH16</accession>
<proteinExistence type="predicted"/>
<keyword evidence="7" id="KW-1185">Reference proteome</keyword>
<evidence type="ECO:0000313" key="7">
    <source>
        <dbReference type="Proteomes" id="UP000236728"/>
    </source>
</evidence>
<dbReference type="Pfam" id="PF01565">
    <property type="entry name" value="FAD_binding_4"/>
    <property type="match status" value="1"/>
</dbReference>
<evidence type="ECO:0000256" key="2">
    <source>
        <dbReference type="ARBA" id="ARBA00022630"/>
    </source>
</evidence>
<gene>
    <name evidence="6" type="ORF">SAMN05421819_1024</name>
</gene>
<dbReference type="InterPro" id="IPR016166">
    <property type="entry name" value="FAD-bd_PCMH"/>
</dbReference>
<reference evidence="6 7" key="1">
    <citation type="submission" date="2016-10" db="EMBL/GenBank/DDBJ databases">
        <authorList>
            <person name="de Groot N.N."/>
        </authorList>
    </citation>
    <scope>NUCLEOTIDE SEQUENCE [LARGE SCALE GENOMIC DNA]</scope>
    <source>
        <strain evidence="6 7">DSM 22489</strain>
    </source>
</reference>
<dbReference type="InterPro" id="IPR016171">
    <property type="entry name" value="Vanillyl_alc_oxidase_C-sub2"/>
</dbReference>
<keyword evidence="4" id="KW-0560">Oxidoreductase</keyword>
<dbReference type="OrthoDB" id="9767256at2"/>
<dbReference type="InterPro" id="IPR006094">
    <property type="entry name" value="Oxid_FAD_bind_N"/>
</dbReference>
<evidence type="ECO:0000256" key="3">
    <source>
        <dbReference type="ARBA" id="ARBA00022827"/>
    </source>
</evidence>
<dbReference type="Gene3D" id="3.30.465.10">
    <property type="match status" value="1"/>
</dbReference>
<sequence>MADVRALVEGPVLQEMIAALGEAHVRPLEHAIAVFPANTDEVSAVMKLCSQHKLIVHAVGSATKPWGTYVDAHVLLHTKRLTGVLDHSWGDLTATVAAGTTWRQMQDVLAEHGQRVALDPLHPGFATVGGVLATNDSGLLRMRYGSLRDLVLGMTIVLADGTIARTGGKVVKNVAGYDLPKLLTGSFGTLGIITEATFRLHGLQPHTKVFTIESQEIAPLADLMSAVLKKGLSVERMQLRNGSLAFALDVELASLPEVLVEQEAKLRSLAGVLEVKPATREIFSAREGLFAGPPITTLKVTALPAKLAVLVAGFAQLNSLPDHTCYCMADPVGIVTASIRIANDYEPKLLLELVTDLRERLASSGGSVTVLTPGGLPFETDPWGPAPAAITVMRAIKQEFDPERLLNPGIFVGGI</sequence>
<dbReference type="GO" id="GO:0071949">
    <property type="term" value="F:FAD binding"/>
    <property type="evidence" value="ECO:0007669"/>
    <property type="project" value="InterPro"/>
</dbReference>
<evidence type="ECO:0000259" key="5">
    <source>
        <dbReference type="PROSITE" id="PS51387"/>
    </source>
</evidence>
<dbReference type="SUPFAM" id="SSF55103">
    <property type="entry name" value="FAD-linked oxidases, C-terminal domain"/>
    <property type="match status" value="1"/>
</dbReference>
<dbReference type="InterPro" id="IPR004113">
    <property type="entry name" value="FAD-bd_oxidored_4_C"/>
</dbReference>
<evidence type="ECO:0000313" key="6">
    <source>
        <dbReference type="EMBL" id="SEF74309.1"/>
    </source>
</evidence>
<dbReference type="GO" id="GO:0016491">
    <property type="term" value="F:oxidoreductase activity"/>
    <property type="evidence" value="ECO:0007669"/>
    <property type="project" value="UniProtKB-KW"/>
</dbReference>
<keyword evidence="2" id="KW-0285">Flavoprotein</keyword>
<protein>
    <submittedName>
        <fullName evidence="6">Glycolate oxidase FAD binding subunit</fullName>
    </submittedName>
</protein>